<feature type="compositionally biased region" description="Low complexity" evidence="1">
    <location>
        <begin position="208"/>
        <end position="228"/>
    </location>
</feature>
<gene>
    <name evidence="2" type="ORF">C2E21_6721</name>
</gene>
<protein>
    <submittedName>
        <fullName evidence="2">Uncharacterized protein</fullName>
    </submittedName>
</protein>
<accession>A0A2P6TJI8</accession>
<feature type="compositionally biased region" description="Low complexity" evidence="1">
    <location>
        <begin position="135"/>
        <end position="152"/>
    </location>
</feature>
<dbReference type="Proteomes" id="UP000239899">
    <property type="component" value="Unassembled WGS sequence"/>
</dbReference>
<feature type="region of interest" description="Disordered" evidence="1">
    <location>
        <begin position="125"/>
        <end position="154"/>
    </location>
</feature>
<sequence>MYVPRPSILHRPPREGGKANQETAEAVAAREDARLAAKAARQQGHEDRMLAAFYGTQEDKRRAWEHAQREAAELSAARSAAVRAEEERTAAWATAPQRVVVDTDRPWTAASSTYYMPPEVEVEARRRAQREASEANRLQAQRRAAVEAAQRAAEQDALRRTMAAEDTYFNRGAASERWIPPERRIKQRAAVPAQFAPGPPPYCTDTELPSSSSLGDSSGCPSPASSVSTQRRPVSASRRALEGAGVAAALRQDAAPAGGSGGSFSGGYGAVRGGGGPAAGVQRPSTAPGQRQYPWSWQT</sequence>
<comment type="caution">
    <text evidence="2">The sequence shown here is derived from an EMBL/GenBank/DDBJ whole genome shotgun (WGS) entry which is preliminary data.</text>
</comment>
<dbReference type="AlphaFoldDB" id="A0A2P6TJI8"/>
<feature type="compositionally biased region" description="Basic and acidic residues" evidence="1">
    <location>
        <begin position="125"/>
        <end position="134"/>
    </location>
</feature>
<dbReference type="OrthoDB" id="513503at2759"/>
<feature type="region of interest" description="Disordered" evidence="1">
    <location>
        <begin position="170"/>
        <end position="299"/>
    </location>
</feature>
<feature type="compositionally biased region" description="Polar residues" evidence="1">
    <location>
        <begin position="283"/>
        <end position="299"/>
    </location>
</feature>
<name>A0A2P6TJI8_CHLSO</name>
<reference evidence="2 3" key="1">
    <citation type="journal article" date="2018" name="Plant J.">
        <title>Genome sequences of Chlorella sorokiniana UTEX 1602 and Micractinium conductrix SAG 241.80: implications to maltose excretion by a green alga.</title>
        <authorList>
            <person name="Arriola M.B."/>
            <person name="Velmurugan N."/>
            <person name="Zhang Y."/>
            <person name="Plunkett M.H."/>
            <person name="Hondzo H."/>
            <person name="Barney B.M."/>
        </authorList>
    </citation>
    <scope>NUCLEOTIDE SEQUENCE [LARGE SCALE GENOMIC DNA]</scope>
    <source>
        <strain evidence="3">UTEX 1602</strain>
    </source>
</reference>
<organism evidence="2 3">
    <name type="scientific">Chlorella sorokiniana</name>
    <name type="common">Freshwater green alga</name>
    <dbReference type="NCBI Taxonomy" id="3076"/>
    <lineage>
        <taxon>Eukaryota</taxon>
        <taxon>Viridiplantae</taxon>
        <taxon>Chlorophyta</taxon>
        <taxon>core chlorophytes</taxon>
        <taxon>Trebouxiophyceae</taxon>
        <taxon>Chlorellales</taxon>
        <taxon>Chlorellaceae</taxon>
        <taxon>Chlorella clade</taxon>
        <taxon>Chlorella</taxon>
    </lineage>
</organism>
<proteinExistence type="predicted"/>
<keyword evidence="3" id="KW-1185">Reference proteome</keyword>
<feature type="region of interest" description="Disordered" evidence="1">
    <location>
        <begin position="1"/>
        <end position="27"/>
    </location>
</feature>
<evidence type="ECO:0000313" key="2">
    <source>
        <dbReference type="EMBL" id="PRW44251.1"/>
    </source>
</evidence>
<dbReference type="EMBL" id="LHPG02000013">
    <property type="protein sequence ID" value="PRW44251.1"/>
    <property type="molecule type" value="Genomic_DNA"/>
</dbReference>
<feature type="compositionally biased region" description="Gly residues" evidence="1">
    <location>
        <begin position="258"/>
        <end position="278"/>
    </location>
</feature>
<evidence type="ECO:0000313" key="3">
    <source>
        <dbReference type="Proteomes" id="UP000239899"/>
    </source>
</evidence>
<evidence type="ECO:0000256" key="1">
    <source>
        <dbReference type="SAM" id="MobiDB-lite"/>
    </source>
</evidence>